<name>A0ABQ8UUN6_9EUKA</name>
<organism evidence="2 3">
    <name type="scientific">Paratrimastix pyriformis</name>
    <dbReference type="NCBI Taxonomy" id="342808"/>
    <lineage>
        <taxon>Eukaryota</taxon>
        <taxon>Metamonada</taxon>
        <taxon>Preaxostyla</taxon>
        <taxon>Paratrimastigidae</taxon>
        <taxon>Paratrimastix</taxon>
    </lineage>
</organism>
<dbReference type="EMBL" id="JAPMOS010000004">
    <property type="protein sequence ID" value="KAJ4462078.1"/>
    <property type="molecule type" value="Genomic_DNA"/>
</dbReference>
<keyword evidence="2" id="KW-0966">Cell projection</keyword>
<protein>
    <submittedName>
        <fullName evidence="2">Cilia- and flagella-associated protein 46</fullName>
    </submittedName>
</protein>
<keyword evidence="3" id="KW-1185">Reference proteome</keyword>
<feature type="region of interest" description="Disordered" evidence="1">
    <location>
        <begin position="289"/>
        <end position="330"/>
    </location>
</feature>
<feature type="compositionally biased region" description="Pro residues" evidence="1">
    <location>
        <begin position="1688"/>
        <end position="1697"/>
    </location>
</feature>
<feature type="compositionally biased region" description="Basic and acidic residues" evidence="1">
    <location>
        <begin position="528"/>
        <end position="539"/>
    </location>
</feature>
<evidence type="ECO:0000313" key="3">
    <source>
        <dbReference type="Proteomes" id="UP001141327"/>
    </source>
</evidence>
<keyword evidence="2" id="KW-0969">Cilium</keyword>
<gene>
    <name evidence="2" type="ORF">PAPYR_1250</name>
</gene>
<proteinExistence type="predicted"/>
<keyword evidence="2" id="KW-0282">Flagellum</keyword>
<dbReference type="PANTHER" id="PTHR15977">
    <property type="entry name" value="CILIA- AND FLAGELLA-ASSOCIATED PROTEIN 46"/>
    <property type="match status" value="1"/>
</dbReference>
<reference evidence="2" key="1">
    <citation type="journal article" date="2022" name="bioRxiv">
        <title>Genomics of Preaxostyla Flagellates Illuminates Evolutionary Transitions and the Path Towards Mitochondrial Loss.</title>
        <authorList>
            <person name="Novak L.V.F."/>
            <person name="Treitli S.C."/>
            <person name="Pyrih J."/>
            <person name="Halakuc P."/>
            <person name="Pipaliya S.V."/>
            <person name="Vacek V."/>
            <person name="Brzon O."/>
            <person name="Soukal P."/>
            <person name="Eme L."/>
            <person name="Dacks J.B."/>
            <person name="Karnkowska A."/>
            <person name="Elias M."/>
            <person name="Hampl V."/>
        </authorList>
    </citation>
    <scope>NUCLEOTIDE SEQUENCE</scope>
    <source>
        <strain evidence="2">RCP-MX</strain>
    </source>
</reference>
<dbReference type="Pfam" id="PF25439">
    <property type="entry name" value="TPR_CFAP46_N"/>
    <property type="match status" value="1"/>
</dbReference>
<feature type="region of interest" description="Disordered" evidence="1">
    <location>
        <begin position="1168"/>
        <end position="1224"/>
    </location>
</feature>
<feature type="compositionally biased region" description="Low complexity" evidence="1">
    <location>
        <begin position="547"/>
        <end position="563"/>
    </location>
</feature>
<feature type="region of interest" description="Disordered" evidence="1">
    <location>
        <begin position="1671"/>
        <end position="1705"/>
    </location>
</feature>
<dbReference type="Proteomes" id="UP001141327">
    <property type="component" value="Unassembled WGS sequence"/>
</dbReference>
<accession>A0ABQ8UUN6</accession>
<feature type="region of interest" description="Disordered" evidence="1">
    <location>
        <begin position="1289"/>
        <end position="1322"/>
    </location>
</feature>
<comment type="caution">
    <text evidence="2">The sequence shown here is derived from an EMBL/GenBank/DDBJ whole genome shotgun (WGS) entry which is preliminary data.</text>
</comment>
<sequence length="1705" mass="176748">MEGYMQLLNDLTDKNAAETFSKFRFREGEFPLQLFVLFGETAWKLGCTDVAKESLERYIHALPSPPRDQYLARAHFALGEIISMEGQLLKGKAQTARVVDGTTEIIKGLTIALEKGPRYAFLVSNASFHLMRAARPLMRAGHRQVLVGPLEQTEKALQGLPDAEVDPTAAPPPPPPDPMTRGHDPFPVPIQGGPGAPTNMQGGMPWRAEVMIASSQPYLVCHHRLTDPHSHDPPPTHIPRELSRAYFEAGRPEDATRMAQQAAQLAVRYEQQRLQAAIAAAAPAAAAPAAPQQAPSPAGKAPAKPATKAAAPSKPAAPSPIPGDAAKRPAAGPAITGVADLGESVLALTSSRALQVRVDVLAGPAGAEIPDMGPIADALNPAGAPATGKGPRTPPPLKGLRAALHLQRVASGRLRFGAASPWAALPPLPGSAAPTPAPASGKGPTAAAAAAAAAAGTAGPTFSAALGEVEGELREILALAGFPLEAAGLPLPAPNPVAAPDPAAPRPLFAALTPLYRATLMAAQQGMERLEQERDRERLAPPPAPAAAPTAAPAASPGSAGAKPPKPGGGRPPSAGKSRPEASPTPAGCAAGASAPVAAAAAPSGPVAVVEAPRCGWDVVAGVCRVAQWCGLVDLAQALARMDAIAADRFVCSIAGSKAPLSARVGAEYVQATLLVRRLGDSAERLTRPMVDTRKAALRKLEGALESALRTGPLAPALVEEGCTLIFNTALPLLQPNLRQHVHHALQAAVAALERVGSLHHELHALLLHEAARCDVEADFLKTALTNVTEAYGLDYTATGAAEGRYGGRAFDRLLEPLLTEVALRTDIHRAPERPEEQAVLLLARARATKDPLVLAALVDQVRPRHPLPTLVPPSPRADSAYGGWLLADCDHHRAPWRVVQTCATLERVEAKKGQVPAGCAALWGAVMKVAWKGRLVEPTQRACDVVLAQKLRPEGAARDLVVLQAEAWLTRGETFVAQGHPIEAMGPFISGIRLAAELGEGCEWIVAQGATLILNYSRDLRMGHSYAPLADALRVACEGLQAILVRPAQQAAQAFAQRFPPGAPGGPAEKTPAGKRPPSPKGGAAKEAPSAGGRHLPDWSQASLGMTARTGRGSVATATPSRAATGAAGPQGAEGDDEEGDAGRLTDAQLARPHLEVFRKMCATLAEGPPDQAPEVADAELTEADPIGPPDGDPARFGAPEGPAPTNPAGAASSAPAGGEWQAAGRLPPGALLAEGLSVADAVLAHCHRMAVTWPWAFAPTQLGTLRDLAASRARMARIRRTVAAQWGEAAAGPEPAVPGSSGSSKGAAPATGGPAVAAAKGGKQPAAAGAAAAGAEAGSEMPPEVQAPCAQLGAYMILELLELPGLTPETAAPLVSRAVELATACEAPEVWASLAELALRHGQPRAALQCAKQVPDAQAPLPAPAPAPENVGPGLAQDALQLAAFESAAQRGPGEAPARKRLALLMGHIPTDRFAHWAAVARLAQGQAIASFVKEGLDPSQAVQTRLEAMGQLATAAEHAVPIRAARLCLLAARLLYNTACPLAAQAHHRPHLRPLTGAVLDHVFTLARAMARKRRPGEQAAPGEASGGLLYDDWLAALTQEDCTTLIGLYKMHFRCLEQERLWAQGLKSSEEALLVLPAASHGPLWGARVSFLKRMGRPAEGEMLKVKSLQPPLQSQARRCRHASPPPPPPSPPAFADDDGD</sequence>
<feature type="region of interest" description="Disordered" evidence="1">
    <location>
        <begin position="526"/>
        <end position="590"/>
    </location>
</feature>
<feature type="compositionally biased region" description="Pro residues" evidence="1">
    <location>
        <begin position="169"/>
        <end position="178"/>
    </location>
</feature>
<dbReference type="PANTHER" id="PTHR15977:SF15">
    <property type="entry name" value="CILIA- AND FLAGELLA-ASSOCIATED PROTEIN 46"/>
    <property type="match status" value="1"/>
</dbReference>
<feature type="compositionally biased region" description="Low complexity" evidence="1">
    <location>
        <begin position="572"/>
        <end position="590"/>
    </location>
</feature>
<feature type="compositionally biased region" description="Low complexity" evidence="1">
    <location>
        <begin position="1208"/>
        <end position="1224"/>
    </location>
</feature>
<feature type="region of interest" description="Disordered" evidence="1">
    <location>
        <begin position="1059"/>
        <end position="1143"/>
    </location>
</feature>
<feature type="region of interest" description="Disordered" evidence="1">
    <location>
        <begin position="162"/>
        <end position="185"/>
    </location>
</feature>
<dbReference type="InterPro" id="IPR039586">
    <property type="entry name" value="CFAP46"/>
</dbReference>
<evidence type="ECO:0000313" key="2">
    <source>
        <dbReference type="EMBL" id="KAJ4462078.1"/>
    </source>
</evidence>
<evidence type="ECO:0000256" key="1">
    <source>
        <dbReference type="SAM" id="MobiDB-lite"/>
    </source>
</evidence>
<dbReference type="InterPro" id="IPR057466">
    <property type="entry name" value="CFAP46_TPR"/>
</dbReference>
<feature type="compositionally biased region" description="Low complexity" evidence="1">
    <location>
        <begin position="289"/>
        <end position="314"/>
    </location>
</feature>